<evidence type="ECO:0000313" key="2">
    <source>
        <dbReference type="EMBL" id="MCH88218.1"/>
    </source>
</evidence>
<accession>A0A392MNK5</accession>
<organism evidence="2 3">
    <name type="scientific">Trifolium medium</name>
    <dbReference type="NCBI Taxonomy" id="97028"/>
    <lineage>
        <taxon>Eukaryota</taxon>
        <taxon>Viridiplantae</taxon>
        <taxon>Streptophyta</taxon>
        <taxon>Embryophyta</taxon>
        <taxon>Tracheophyta</taxon>
        <taxon>Spermatophyta</taxon>
        <taxon>Magnoliopsida</taxon>
        <taxon>eudicotyledons</taxon>
        <taxon>Gunneridae</taxon>
        <taxon>Pentapetalae</taxon>
        <taxon>rosids</taxon>
        <taxon>fabids</taxon>
        <taxon>Fabales</taxon>
        <taxon>Fabaceae</taxon>
        <taxon>Papilionoideae</taxon>
        <taxon>50 kb inversion clade</taxon>
        <taxon>NPAAA clade</taxon>
        <taxon>Hologalegina</taxon>
        <taxon>IRL clade</taxon>
        <taxon>Trifolieae</taxon>
        <taxon>Trifolium</taxon>
    </lineage>
</organism>
<evidence type="ECO:0000256" key="1">
    <source>
        <dbReference type="ARBA" id="ARBA00022737"/>
    </source>
</evidence>
<proteinExistence type="predicted"/>
<dbReference type="InterPro" id="IPR002885">
    <property type="entry name" value="PPR_rpt"/>
</dbReference>
<evidence type="ECO:0000313" key="3">
    <source>
        <dbReference type="Proteomes" id="UP000265520"/>
    </source>
</evidence>
<name>A0A392MNK5_9FABA</name>
<keyword evidence="3" id="KW-1185">Reference proteome</keyword>
<dbReference type="Gene3D" id="1.25.40.10">
    <property type="entry name" value="Tetratricopeptide repeat domain"/>
    <property type="match status" value="1"/>
</dbReference>
<keyword evidence="1" id="KW-0677">Repeat</keyword>
<dbReference type="AlphaFoldDB" id="A0A392MNK5"/>
<sequence length="171" mass="19691">MELLREAEEQCLRQVDIRQGYYYDSFHTHLPGYYEAIIFRLCKNRLVNQACDLYSEMVVKNIDRHSPIYEHITFGHCLVGQFKQAIAWFREYKLATGKEKRNLSGYGVRTLVTEGEVKAAKCAAAVMIICGVKPIVASHLSVIDELYKGEGRVDKITQMAKTSLRRMILLR</sequence>
<reference evidence="2 3" key="1">
    <citation type="journal article" date="2018" name="Front. Plant Sci.">
        <title>Red Clover (Trifolium pratense) and Zigzag Clover (T. medium) - A Picture of Genomic Similarities and Differences.</title>
        <authorList>
            <person name="Dluhosova J."/>
            <person name="Istvanek J."/>
            <person name="Nedelnik J."/>
            <person name="Repkova J."/>
        </authorList>
    </citation>
    <scope>NUCLEOTIDE SEQUENCE [LARGE SCALE GENOMIC DNA]</scope>
    <source>
        <strain evidence="3">cv. 10/8</strain>
        <tissue evidence="2">Leaf</tissue>
    </source>
</reference>
<dbReference type="NCBIfam" id="TIGR00756">
    <property type="entry name" value="PPR"/>
    <property type="match status" value="1"/>
</dbReference>
<comment type="caution">
    <text evidence="2">The sequence shown here is derived from an EMBL/GenBank/DDBJ whole genome shotgun (WGS) entry which is preliminary data.</text>
</comment>
<gene>
    <name evidence="2" type="ORF">A2U01_0009101</name>
</gene>
<dbReference type="InterPro" id="IPR011990">
    <property type="entry name" value="TPR-like_helical_dom_sf"/>
</dbReference>
<protein>
    <submittedName>
        <fullName evidence="2">Pentatricopeptide repeat-containing protein</fullName>
    </submittedName>
</protein>
<dbReference type="EMBL" id="LXQA010013739">
    <property type="protein sequence ID" value="MCH88218.1"/>
    <property type="molecule type" value="Genomic_DNA"/>
</dbReference>
<dbReference type="Proteomes" id="UP000265520">
    <property type="component" value="Unassembled WGS sequence"/>
</dbReference>